<name>A0A1B2LZI8_9GAMM</name>
<dbReference type="KEGG" id="ala:BFG52_07400"/>
<organism evidence="1 2">
    <name type="scientific">Acinetobacter larvae</name>
    <dbReference type="NCBI Taxonomy" id="1789224"/>
    <lineage>
        <taxon>Bacteria</taxon>
        <taxon>Pseudomonadati</taxon>
        <taxon>Pseudomonadota</taxon>
        <taxon>Gammaproteobacteria</taxon>
        <taxon>Moraxellales</taxon>
        <taxon>Moraxellaceae</taxon>
        <taxon>Acinetobacter</taxon>
    </lineage>
</organism>
<dbReference type="STRING" id="1789224.BFG52_07400"/>
<reference evidence="1 2" key="1">
    <citation type="submission" date="2016-08" db="EMBL/GenBank/DDBJ databases">
        <authorList>
            <person name="Seilhamer J.J."/>
        </authorList>
    </citation>
    <scope>NUCLEOTIDE SEQUENCE [LARGE SCALE GENOMIC DNA]</scope>
    <source>
        <strain evidence="1 2">BRTC-1</strain>
    </source>
</reference>
<keyword evidence="2" id="KW-1185">Reference proteome</keyword>
<evidence type="ECO:0000313" key="1">
    <source>
        <dbReference type="EMBL" id="AOA58193.1"/>
    </source>
</evidence>
<dbReference type="EMBL" id="CP016895">
    <property type="protein sequence ID" value="AOA58193.1"/>
    <property type="molecule type" value="Genomic_DNA"/>
</dbReference>
<dbReference type="Proteomes" id="UP000093391">
    <property type="component" value="Chromosome"/>
</dbReference>
<protein>
    <submittedName>
        <fullName evidence="1">Uncharacterized protein</fullName>
    </submittedName>
</protein>
<proteinExistence type="predicted"/>
<accession>A0A1B2LZI8</accession>
<gene>
    <name evidence="1" type="ORF">BFG52_07400</name>
</gene>
<dbReference type="RefSeq" id="WP_067554143.1">
    <property type="nucleotide sequence ID" value="NZ_CP016895.1"/>
</dbReference>
<sequence length="247" mass="27245">MANLTTPNGRQLSVIDVAEIVKAITPRSFEKTFEGMKEVHIATAFKVCIDGLSYEQIQAGIAVVRDNGFCPDPAMFRKWCLGITGFGSEQQRAVDSFKGKRGALANILNWLSSKGRTEITNAEKQAYDRCYNMFADIQWAKDVNRAQYYAYEAFKDNYVDVVRELVEQGIAQDVWAKPKAVEGKSTPVITADKPKGLLKNQTPEQQKISARTTELMASGLGFGDAFKQAQEEITGAVGSLNKMGEVA</sequence>
<dbReference type="AlphaFoldDB" id="A0A1B2LZI8"/>
<evidence type="ECO:0000313" key="2">
    <source>
        <dbReference type="Proteomes" id="UP000093391"/>
    </source>
</evidence>